<dbReference type="InterPro" id="IPR036291">
    <property type="entry name" value="NAD(P)-bd_dom_sf"/>
</dbReference>
<dbReference type="EMBL" id="JAKLTR010000003">
    <property type="protein sequence ID" value="MCG2613989.1"/>
    <property type="molecule type" value="Genomic_DNA"/>
</dbReference>
<dbReference type="Gene3D" id="3.40.50.720">
    <property type="entry name" value="NAD(P)-binding Rossmann-like Domain"/>
    <property type="match status" value="1"/>
</dbReference>
<evidence type="ECO:0000259" key="5">
    <source>
        <dbReference type="Pfam" id="PF01370"/>
    </source>
</evidence>
<evidence type="ECO:0000256" key="3">
    <source>
        <dbReference type="ARBA" id="ARBA00023027"/>
    </source>
</evidence>
<gene>
    <name evidence="6" type="ORF">LZZ85_06840</name>
</gene>
<comment type="cofactor">
    <cofactor evidence="1">
        <name>NAD(+)</name>
        <dbReference type="ChEBI" id="CHEBI:57540"/>
    </cofactor>
</comment>
<dbReference type="RefSeq" id="WP_237869985.1">
    <property type="nucleotide sequence ID" value="NZ_JAKLTR010000003.1"/>
</dbReference>
<evidence type="ECO:0000313" key="7">
    <source>
        <dbReference type="Proteomes" id="UP001165367"/>
    </source>
</evidence>
<keyword evidence="7" id="KW-1185">Reference proteome</keyword>
<evidence type="ECO:0000256" key="1">
    <source>
        <dbReference type="ARBA" id="ARBA00001911"/>
    </source>
</evidence>
<proteinExistence type="predicted"/>
<organism evidence="6 7">
    <name type="scientific">Terrimonas ginsenosidimutans</name>
    <dbReference type="NCBI Taxonomy" id="2908004"/>
    <lineage>
        <taxon>Bacteria</taxon>
        <taxon>Pseudomonadati</taxon>
        <taxon>Bacteroidota</taxon>
        <taxon>Chitinophagia</taxon>
        <taxon>Chitinophagales</taxon>
        <taxon>Chitinophagaceae</taxon>
        <taxon>Terrimonas</taxon>
    </lineage>
</organism>
<comment type="caution">
    <text evidence="6">The sequence shown here is derived from an EMBL/GenBank/DDBJ whole genome shotgun (WGS) entry which is preliminary data.</text>
</comment>
<dbReference type="InterPro" id="IPR044516">
    <property type="entry name" value="UXS-like"/>
</dbReference>
<feature type="domain" description="NAD-dependent epimerase/dehydratase" evidence="5">
    <location>
        <begin position="5"/>
        <end position="252"/>
    </location>
</feature>
<dbReference type="Proteomes" id="UP001165367">
    <property type="component" value="Unassembled WGS sequence"/>
</dbReference>
<evidence type="ECO:0000313" key="6">
    <source>
        <dbReference type="EMBL" id="MCG2613989.1"/>
    </source>
</evidence>
<dbReference type="Pfam" id="PF01370">
    <property type="entry name" value="Epimerase"/>
    <property type="match status" value="1"/>
</dbReference>
<protein>
    <submittedName>
        <fullName evidence="6">NAD-dependent epimerase/dehydratase family protein</fullName>
    </submittedName>
</protein>
<dbReference type="PANTHER" id="PTHR43078:SF6">
    <property type="entry name" value="UDP-GLUCURONIC ACID DECARBOXYLASE 1"/>
    <property type="match status" value="1"/>
</dbReference>
<dbReference type="SUPFAM" id="SSF51735">
    <property type="entry name" value="NAD(P)-binding Rossmann-fold domains"/>
    <property type="match status" value="1"/>
</dbReference>
<sequence>MSKKVLLLGGAGFIGFNITRFLAENRDYSLTIADNFARGKQDELFTELVNKHNVRVIAGDYTDPKAYDQLDEEYDQLYMLASVVGVDNANSIPHEIIRINTALIYNTLEWMRRAKIGKVLFTSTSECYAGTVDAFGYTIPTPEQVPLCIEDIGHPRFTYAVTKMLGESGFLNYGRMLNIETTIVRYHNVYGPRMGFKHVIPHLAIRFRQGETPFKVYGHDQTRAFCYITDAVKGTVLAMEQPNTNGEIYHIGTQEEISIGELIHYTGELMHFNGEYENAPTYPGSVSRRCPDITKARTQLGFEPEVSWKDGLKQTIGWYNEYLEQGKKVYE</sequence>
<dbReference type="PANTHER" id="PTHR43078">
    <property type="entry name" value="UDP-GLUCURONIC ACID DECARBOXYLASE-RELATED"/>
    <property type="match status" value="1"/>
</dbReference>
<evidence type="ECO:0000256" key="4">
    <source>
        <dbReference type="ARBA" id="ARBA00023239"/>
    </source>
</evidence>
<accession>A0ABS9KNX0</accession>
<keyword evidence="3" id="KW-0520">NAD</keyword>
<reference evidence="6" key="1">
    <citation type="submission" date="2022-01" db="EMBL/GenBank/DDBJ databases">
        <authorList>
            <person name="Jo J.-H."/>
            <person name="Im W.-T."/>
        </authorList>
    </citation>
    <scope>NUCLEOTIDE SEQUENCE</scope>
    <source>
        <strain evidence="6">NA20</strain>
    </source>
</reference>
<dbReference type="InterPro" id="IPR001509">
    <property type="entry name" value="Epimerase_deHydtase"/>
</dbReference>
<evidence type="ECO:0000256" key="2">
    <source>
        <dbReference type="ARBA" id="ARBA00022793"/>
    </source>
</evidence>
<keyword evidence="4" id="KW-0456">Lyase</keyword>
<keyword evidence="2" id="KW-0210">Decarboxylase</keyword>
<name>A0ABS9KNX0_9BACT</name>